<organism evidence="3 4">
    <name type="scientific">Glossina fuscipes</name>
    <dbReference type="NCBI Taxonomy" id="7396"/>
    <lineage>
        <taxon>Eukaryota</taxon>
        <taxon>Metazoa</taxon>
        <taxon>Ecdysozoa</taxon>
        <taxon>Arthropoda</taxon>
        <taxon>Hexapoda</taxon>
        <taxon>Insecta</taxon>
        <taxon>Pterygota</taxon>
        <taxon>Neoptera</taxon>
        <taxon>Endopterygota</taxon>
        <taxon>Diptera</taxon>
        <taxon>Brachycera</taxon>
        <taxon>Muscomorpha</taxon>
        <taxon>Hippoboscoidea</taxon>
        <taxon>Glossinidae</taxon>
        <taxon>Glossina</taxon>
    </lineage>
</organism>
<dbReference type="InterPro" id="IPR002083">
    <property type="entry name" value="MATH/TRAF_dom"/>
</dbReference>
<dbReference type="GO" id="GO:0030163">
    <property type="term" value="P:protein catabolic process"/>
    <property type="evidence" value="ECO:0007669"/>
    <property type="project" value="UniProtKB-ARBA"/>
</dbReference>
<dbReference type="Gene3D" id="2.60.210.10">
    <property type="entry name" value="Apoptosis, Tumor Necrosis Factor Receptor Associated Protein 2, Chain A"/>
    <property type="match status" value="1"/>
</dbReference>
<evidence type="ECO:0000259" key="2">
    <source>
        <dbReference type="PROSITE" id="PS50144"/>
    </source>
</evidence>
<name>A0A9C5YXS7_9MUSC</name>
<dbReference type="InterPro" id="IPR000210">
    <property type="entry name" value="BTB/POZ_dom"/>
</dbReference>
<dbReference type="FunFam" id="3.30.710.10:FF:000159">
    <property type="entry name" value="Speckle-type POZ protein B"/>
    <property type="match status" value="1"/>
</dbReference>
<dbReference type="Gene3D" id="6.10.250.3030">
    <property type="match status" value="1"/>
</dbReference>
<evidence type="ECO:0000259" key="1">
    <source>
        <dbReference type="PROSITE" id="PS50097"/>
    </source>
</evidence>
<dbReference type="Gene3D" id="3.30.710.10">
    <property type="entry name" value="Potassium Channel Kv1.1, Chain A"/>
    <property type="match status" value="1"/>
</dbReference>
<dbReference type="SMART" id="SM00225">
    <property type="entry name" value="BTB"/>
    <property type="match status" value="1"/>
</dbReference>
<dbReference type="RefSeq" id="XP_037891257.1">
    <property type="nucleotide sequence ID" value="XM_038035329.1"/>
</dbReference>
<dbReference type="GeneID" id="119638510"/>
<dbReference type="Pfam" id="PF22486">
    <property type="entry name" value="MATH_2"/>
    <property type="match status" value="1"/>
</dbReference>
<gene>
    <name evidence="4 5 6" type="primary">LOC119638510</name>
</gene>
<dbReference type="PROSITE" id="PS50097">
    <property type="entry name" value="BTB"/>
    <property type="match status" value="1"/>
</dbReference>
<protein>
    <submittedName>
        <fullName evidence="4 5">Protein roadkill-like</fullName>
    </submittedName>
</protein>
<proteinExistence type="predicted"/>
<dbReference type="Proteomes" id="UP000092443">
    <property type="component" value="Unplaced"/>
</dbReference>
<dbReference type="InterPro" id="IPR008974">
    <property type="entry name" value="TRAF-like"/>
</dbReference>
<reference evidence="4 5" key="1">
    <citation type="submission" date="2025-04" db="UniProtKB">
        <authorList>
            <consortium name="RefSeq"/>
        </authorList>
    </citation>
    <scope>IDENTIFICATION</scope>
    <source>
        <tissue evidence="4 5">Whole body pupa</tissue>
    </source>
</reference>
<feature type="domain" description="BTB" evidence="1">
    <location>
        <begin position="191"/>
        <end position="254"/>
    </location>
</feature>
<feature type="domain" description="MATH" evidence="2">
    <location>
        <begin position="23"/>
        <end position="153"/>
    </location>
</feature>
<dbReference type="RefSeq" id="XP_037891255.1">
    <property type="nucleotide sequence ID" value="XM_038035327.1"/>
</dbReference>
<dbReference type="Gene3D" id="6.20.250.50">
    <property type="match status" value="1"/>
</dbReference>
<dbReference type="PROSITE" id="PS50144">
    <property type="entry name" value="MATH"/>
    <property type="match status" value="1"/>
</dbReference>
<evidence type="ECO:0000313" key="6">
    <source>
        <dbReference type="RefSeq" id="XP_037891257.1"/>
    </source>
</evidence>
<dbReference type="InterPro" id="IPR011333">
    <property type="entry name" value="SKP1/BTB/POZ_sf"/>
</dbReference>
<evidence type="ECO:0000313" key="5">
    <source>
        <dbReference type="RefSeq" id="XP_037891256.1"/>
    </source>
</evidence>
<dbReference type="RefSeq" id="XP_037891256.1">
    <property type="nucleotide sequence ID" value="XM_038035328.1"/>
</dbReference>
<dbReference type="Pfam" id="PF00651">
    <property type="entry name" value="BTB"/>
    <property type="match status" value="1"/>
</dbReference>
<accession>A0A9C5YXS7</accession>
<dbReference type="SUPFAM" id="SSF49599">
    <property type="entry name" value="TRAF domain-like"/>
    <property type="match status" value="1"/>
</dbReference>
<evidence type="ECO:0000313" key="3">
    <source>
        <dbReference type="Proteomes" id="UP000092443"/>
    </source>
</evidence>
<dbReference type="AlphaFoldDB" id="A0A9C5YXS7"/>
<keyword evidence="3" id="KW-1185">Reference proteome</keyword>
<dbReference type="KEGG" id="gfs:119638510"/>
<sequence length="350" mass="39408">MSLPVASTFVDGDCARTKIKVDKFIFTWTVENFSIWCKNMGDPREDLVSPIFSSDADNKLKWHLQLKIVDEKKLSLYLMFSHSSKASEVKAKFNFHILSAKKEAENVREATEVYLFNAKQRAFGFHCFIYTDDLLNRADNLLPNDELTIVCEIGEVNAVNISDESKNVKSKLIEDELSKNLGNLFVNEKCSDVALVVGENELKAHKLILSARSEVFAAMFEHEMEESKLNRVVITDIHQEVLKEMLNFIYTGKVFNLNKLAQGLLAAADKYALEGLKMMCEGALSVNLSAENAVEILILADLHSAAQLKAQTIAFIKTHITDVMGTQAWQDMIKSHSHLIVEVSQAFLKQ</sequence>
<dbReference type="PANTHER" id="PTHR24413">
    <property type="entry name" value="SPECKLE-TYPE POZ PROTEIN"/>
    <property type="match status" value="1"/>
</dbReference>
<evidence type="ECO:0000313" key="4">
    <source>
        <dbReference type="RefSeq" id="XP_037891255.1"/>
    </source>
</evidence>
<dbReference type="SUPFAM" id="SSF54695">
    <property type="entry name" value="POZ domain"/>
    <property type="match status" value="1"/>
</dbReference>